<organism evidence="1">
    <name type="scientific">Anopheles darlingi</name>
    <name type="common">Mosquito</name>
    <dbReference type="NCBI Taxonomy" id="43151"/>
    <lineage>
        <taxon>Eukaryota</taxon>
        <taxon>Metazoa</taxon>
        <taxon>Ecdysozoa</taxon>
        <taxon>Arthropoda</taxon>
        <taxon>Hexapoda</taxon>
        <taxon>Insecta</taxon>
        <taxon>Pterygota</taxon>
        <taxon>Neoptera</taxon>
        <taxon>Endopterygota</taxon>
        <taxon>Diptera</taxon>
        <taxon>Nematocera</taxon>
        <taxon>Culicoidea</taxon>
        <taxon>Culicidae</taxon>
        <taxon>Anophelinae</taxon>
        <taxon>Anopheles</taxon>
    </lineage>
</organism>
<dbReference type="AlphaFoldDB" id="A0A2M4DA17"/>
<accession>A0A2M4DA17</accession>
<sequence>MSVCVCVCVFVGLNTHSSAFRQSLLTGIASGASRYLLVTVEADLKCNCFILSSDLSTRNEELETKGGKKIS</sequence>
<name>A0A2M4DA17_ANODA</name>
<reference evidence="1" key="1">
    <citation type="submission" date="2018-01" db="EMBL/GenBank/DDBJ databases">
        <title>An insight into the sialome of Amazonian anophelines.</title>
        <authorList>
            <person name="Ribeiro J.M."/>
            <person name="Scarpassa V."/>
            <person name="Calvo E."/>
        </authorList>
    </citation>
    <scope>NUCLEOTIDE SEQUENCE</scope>
</reference>
<evidence type="ECO:0000313" key="1">
    <source>
        <dbReference type="EMBL" id="MBW74406.1"/>
    </source>
</evidence>
<protein>
    <submittedName>
        <fullName evidence="1">Putative secreted protein</fullName>
    </submittedName>
</protein>
<dbReference type="EMBL" id="GGFL01010228">
    <property type="protein sequence ID" value="MBW74406.1"/>
    <property type="molecule type" value="Transcribed_RNA"/>
</dbReference>
<proteinExistence type="predicted"/>